<gene>
    <name evidence="2" type="ORF">OSCT_0719</name>
</gene>
<sequence length="255" mass="28384">MISPPRSNRAAALNAGIAQVQGAFVATLNAQMCPMPNWLDLLLAACDDPQVVAVFGSHQTLTLETSAQVLVDRVEAARPQPPRRMTPGWLREAPGNPVAWAIRGADHALFRTRLFADSQVGRFGEHYDPPTFYGVSEAYLCYRLLRAGYTLAHVPEAYVWRSPPPNPVMAQARIEADTTARTALDLLLLLIERDPAARWRLITAPRSYLRTCTAWLTATLRGRSQPAARLIRLRGALRSVVWLAQAHLLQRREPH</sequence>
<keyword evidence="3" id="KW-1185">Reference proteome</keyword>
<dbReference type="AlphaFoldDB" id="E1IBL8"/>
<dbReference type="EMBL" id="ADVR01000012">
    <property type="protein sequence ID" value="EFO81437.1"/>
    <property type="molecule type" value="Genomic_DNA"/>
</dbReference>
<evidence type="ECO:0000313" key="2">
    <source>
        <dbReference type="EMBL" id="EFO81437.1"/>
    </source>
</evidence>
<evidence type="ECO:0000259" key="1">
    <source>
        <dbReference type="Pfam" id="PF00535"/>
    </source>
</evidence>
<dbReference type="Proteomes" id="UP000054010">
    <property type="component" value="Unassembled WGS sequence"/>
</dbReference>
<accession>E1IBL8</accession>
<organism evidence="2 3">
    <name type="scientific">Oscillochloris trichoides DG-6</name>
    <dbReference type="NCBI Taxonomy" id="765420"/>
    <lineage>
        <taxon>Bacteria</taxon>
        <taxon>Bacillati</taxon>
        <taxon>Chloroflexota</taxon>
        <taxon>Chloroflexia</taxon>
        <taxon>Chloroflexales</taxon>
        <taxon>Chloroflexineae</taxon>
        <taxon>Oscillochloridaceae</taxon>
        <taxon>Oscillochloris</taxon>
    </lineage>
</organism>
<feature type="domain" description="Glycosyltransferase 2-like" evidence="1">
    <location>
        <begin position="7"/>
        <end position="73"/>
    </location>
</feature>
<dbReference type="HOGENOM" id="CLU_1089233_0_0_0"/>
<reference evidence="2 3" key="1">
    <citation type="journal article" date="2011" name="J. Bacteriol.">
        <title>Draft genome sequence of the anoxygenic filamentous phototrophic bacterium Oscillochloris trichoides subsp. DG-6.</title>
        <authorList>
            <person name="Kuznetsov B.B."/>
            <person name="Ivanovsky R.N."/>
            <person name="Keppen O.I."/>
            <person name="Sukhacheva M.V."/>
            <person name="Bumazhkin B.K."/>
            <person name="Patutina E.O."/>
            <person name="Beletsky A.V."/>
            <person name="Mardanov A.V."/>
            <person name="Baslerov R.V."/>
            <person name="Panteleeva A.N."/>
            <person name="Kolganova T.V."/>
            <person name="Ravin N.V."/>
            <person name="Skryabin K.G."/>
        </authorList>
    </citation>
    <scope>NUCLEOTIDE SEQUENCE [LARGE SCALE GENOMIC DNA]</scope>
    <source>
        <strain evidence="2 3">DG-6</strain>
    </source>
</reference>
<name>E1IBL8_9CHLR</name>
<evidence type="ECO:0000313" key="3">
    <source>
        <dbReference type="Proteomes" id="UP000054010"/>
    </source>
</evidence>
<dbReference type="InterPro" id="IPR001173">
    <property type="entry name" value="Glyco_trans_2-like"/>
</dbReference>
<proteinExistence type="predicted"/>
<dbReference type="Pfam" id="PF00535">
    <property type="entry name" value="Glycos_transf_2"/>
    <property type="match status" value="1"/>
</dbReference>
<dbReference type="SUPFAM" id="SSF53448">
    <property type="entry name" value="Nucleotide-diphospho-sugar transferases"/>
    <property type="match status" value="1"/>
</dbReference>
<dbReference type="STRING" id="765420.OSCT_0719"/>
<dbReference type="InterPro" id="IPR029044">
    <property type="entry name" value="Nucleotide-diphossugar_trans"/>
</dbReference>
<dbReference type="Gene3D" id="3.90.550.10">
    <property type="entry name" value="Spore Coat Polysaccharide Biosynthesis Protein SpsA, Chain A"/>
    <property type="match status" value="1"/>
</dbReference>
<protein>
    <recommendedName>
        <fullName evidence="1">Glycosyltransferase 2-like domain-containing protein</fullName>
    </recommendedName>
</protein>
<comment type="caution">
    <text evidence="2">The sequence shown here is derived from an EMBL/GenBank/DDBJ whole genome shotgun (WGS) entry which is preliminary data.</text>
</comment>